<dbReference type="EMBL" id="JAVXUP010000858">
    <property type="protein sequence ID" value="KAK3019722.1"/>
    <property type="molecule type" value="Genomic_DNA"/>
</dbReference>
<evidence type="ECO:0000313" key="2">
    <source>
        <dbReference type="Proteomes" id="UP001188597"/>
    </source>
</evidence>
<protein>
    <submittedName>
        <fullName evidence="1">Uncharacterized protein</fullName>
    </submittedName>
</protein>
<sequence>MSLIVGGGGDENEGGGGSLLYDLGGGVVRGLDLGEGVGPTLGVVGELFSVGGGGEGCDRVEGEDFDDGGGGEGLMNGLGECAALGLGGPAGTRGLLFVLAFVLDCGVGGDPLLLLLLSLVLFLPLLWHLNLLQSTGRAASEPRQLANAAWYDPREAVVSYVQLLQTCHSSDRGWQRALEAVEADVKHCELLEESDLFSGQAAGEVIIHENDLVEGVAHLANAARDATTEVIVGEDQHRHRRVAEVLRDPRAEPVVVEEDGIKVLVEQLGRNWPLKLVEPEIKELEGRQRQHHLGEGPNEAVVADIKLVKELHAAECFRDNAAEAVGVEVEEGKVGEEAQLGREVAGDVCVVEVDTCHHPHGWVGRRRGAEDAGVGADIGAIPVGSEVEGVGEDGGLPCLECNVGLPEPLVLETELVDVVAVIVILGCRRADMENQREEEDGAAN</sequence>
<gene>
    <name evidence="1" type="ORF">RJ639_003158</name>
</gene>
<keyword evidence="2" id="KW-1185">Reference proteome</keyword>
<name>A0AA88W2R7_9ASTE</name>
<evidence type="ECO:0000313" key="1">
    <source>
        <dbReference type="EMBL" id="KAK3019722.1"/>
    </source>
</evidence>
<comment type="caution">
    <text evidence="1">The sequence shown here is derived from an EMBL/GenBank/DDBJ whole genome shotgun (WGS) entry which is preliminary data.</text>
</comment>
<organism evidence="1 2">
    <name type="scientific">Escallonia herrerae</name>
    <dbReference type="NCBI Taxonomy" id="1293975"/>
    <lineage>
        <taxon>Eukaryota</taxon>
        <taxon>Viridiplantae</taxon>
        <taxon>Streptophyta</taxon>
        <taxon>Embryophyta</taxon>
        <taxon>Tracheophyta</taxon>
        <taxon>Spermatophyta</taxon>
        <taxon>Magnoliopsida</taxon>
        <taxon>eudicotyledons</taxon>
        <taxon>Gunneridae</taxon>
        <taxon>Pentapetalae</taxon>
        <taxon>asterids</taxon>
        <taxon>campanulids</taxon>
        <taxon>Escalloniales</taxon>
        <taxon>Escalloniaceae</taxon>
        <taxon>Escallonia</taxon>
    </lineage>
</organism>
<proteinExistence type="predicted"/>
<dbReference type="AlphaFoldDB" id="A0AA88W2R7"/>
<accession>A0AA88W2R7</accession>
<reference evidence="1" key="1">
    <citation type="submission" date="2022-12" db="EMBL/GenBank/DDBJ databases">
        <title>Draft genome assemblies for two species of Escallonia (Escalloniales).</title>
        <authorList>
            <person name="Chanderbali A."/>
            <person name="Dervinis C."/>
            <person name="Anghel I."/>
            <person name="Soltis D."/>
            <person name="Soltis P."/>
            <person name="Zapata F."/>
        </authorList>
    </citation>
    <scope>NUCLEOTIDE SEQUENCE</scope>
    <source>
        <strain evidence="1">UCBG64.0493</strain>
        <tissue evidence="1">Leaf</tissue>
    </source>
</reference>
<dbReference type="Proteomes" id="UP001188597">
    <property type="component" value="Unassembled WGS sequence"/>
</dbReference>